<accession>A0ABN3GQY6</accession>
<organism evidence="2 3">
    <name type="scientific">Dactylosporangium salmoneum</name>
    <dbReference type="NCBI Taxonomy" id="53361"/>
    <lineage>
        <taxon>Bacteria</taxon>
        <taxon>Bacillati</taxon>
        <taxon>Actinomycetota</taxon>
        <taxon>Actinomycetes</taxon>
        <taxon>Micromonosporales</taxon>
        <taxon>Micromonosporaceae</taxon>
        <taxon>Dactylosporangium</taxon>
    </lineage>
</organism>
<feature type="compositionally biased region" description="Pro residues" evidence="1">
    <location>
        <begin position="41"/>
        <end position="50"/>
    </location>
</feature>
<keyword evidence="3" id="KW-1185">Reference proteome</keyword>
<proteinExistence type="predicted"/>
<feature type="compositionally biased region" description="Low complexity" evidence="1">
    <location>
        <begin position="51"/>
        <end position="60"/>
    </location>
</feature>
<feature type="region of interest" description="Disordered" evidence="1">
    <location>
        <begin position="1"/>
        <end position="60"/>
    </location>
</feature>
<evidence type="ECO:0000313" key="3">
    <source>
        <dbReference type="Proteomes" id="UP001501444"/>
    </source>
</evidence>
<gene>
    <name evidence="2" type="ORF">GCM10010170_052680</name>
</gene>
<feature type="compositionally biased region" description="Low complexity" evidence="1">
    <location>
        <begin position="11"/>
        <end position="31"/>
    </location>
</feature>
<sequence length="299" mass="30290">MLPHGPDERPAGSGVSTTGGAVAASGSPAAGNGQTGSGSSAPPPSAPPSTPSAGSAAGSPITLGPPAYTLPAFPFEPGVAPTGGLAAPVVTLDNGRLTAFFEAKDPRNGADVTISVTAEQPVFTGAARETTTRTRNRPATLRTVAVRPAAQLTLYWRESSTQWVRVDTDDTFTTDELVAFADALRPAAVPVPMPFRLELAPVGMPLSTVSKSAVAFRGPSGTISCTLTAARSLDGATLRVGPHRARATRTAAGVTLVVLLEDRGESLVVQVPSPYTISDADLVRFAAGVSPTGNAEPTA</sequence>
<reference evidence="2 3" key="1">
    <citation type="journal article" date="2019" name="Int. J. Syst. Evol. Microbiol.">
        <title>The Global Catalogue of Microorganisms (GCM) 10K type strain sequencing project: providing services to taxonomists for standard genome sequencing and annotation.</title>
        <authorList>
            <consortium name="The Broad Institute Genomics Platform"/>
            <consortium name="The Broad Institute Genome Sequencing Center for Infectious Disease"/>
            <person name="Wu L."/>
            <person name="Ma J."/>
        </authorList>
    </citation>
    <scope>NUCLEOTIDE SEQUENCE [LARGE SCALE GENOMIC DNA]</scope>
    <source>
        <strain evidence="2 3">JCM 3272</strain>
    </source>
</reference>
<dbReference type="Proteomes" id="UP001501444">
    <property type="component" value="Unassembled WGS sequence"/>
</dbReference>
<protein>
    <submittedName>
        <fullName evidence="2">Uncharacterized protein</fullName>
    </submittedName>
</protein>
<dbReference type="EMBL" id="BAAARV010000046">
    <property type="protein sequence ID" value="GAA2358714.1"/>
    <property type="molecule type" value="Genomic_DNA"/>
</dbReference>
<evidence type="ECO:0000256" key="1">
    <source>
        <dbReference type="SAM" id="MobiDB-lite"/>
    </source>
</evidence>
<feature type="compositionally biased region" description="Basic and acidic residues" evidence="1">
    <location>
        <begin position="1"/>
        <end position="10"/>
    </location>
</feature>
<comment type="caution">
    <text evidence="2">The sequence shown here is derived from an EMBL/GenBank/DDBJ whole genome shotgun (WGS) entry which is preliminary data.</text>
</comment>
<evidence type="ECO:0000313" key="2">
    <source>
        <dbReference type="EMBL" id="GAA2358714.1"/>
    </source>
</evidence>
<name>A0ABN3GQY6_9ACTN</name>